<sequence length="71" mass="7731">MYLAEPEATLQFRDSACSSLIIFFGSSRLTSFATPAPGAIWIFSCQATALAHNTPLPWNRRLLGGHCSMKA</sequence>
<dbReference type="Proteomes" id="UP000276834">
    <property type="component" value="Unassembled WGS sequence"/>
</dbReference>
<keyword evidence="2" id="KW-1185">Reference proteome</keyword>
<evidence type="ECO:0000313" key="2">
    <source>
        <dbReference type="Proteomes" id="UP000276834"/>
    </source>
</evidence>
<organism evidence="1 2">
    <name type="scientific">Chloebia gouldiae</name>
    <name type="common">Gouldian finch</name>
    <name type="synonym">Erythrura gouldiae</name>
    <dbReference type="NCBI Taxonomy" id="44316"/>
    <lineage>
        <taxon>Eukaryota</taxon>
        <taxon>Metazoa</taxon>
        <taxon>Chordata</taxon>
        <taxon>Craniata</taxon>
        <taxon>Vertebrata</taxon>
        <taxon>Euteleostomi</taxon>
        <taxon>Archelosauria</taxon>
        <taxon>Archosauria</taxon>
        <taxon>Dinosauria</taxon>
        <taxon>Saurischia</taxon>
        <taxon>Theropoda</taxon>
        <taxon>Coelurosauria</taxon>
        <taxon>Aves</taxon>
        <taxon>Neognathae</taxon>
        <taxon>Neoaves</taxon>
        <taxon>Telluraves</taxon>
        <taxon>Australaves</taxon>
        <taxon>Passeriformes</taxon>
        <taxon>Passeroidea</taxon>
        <taxon>Passeridae</taxon>
        <taxon>Chloebia</taxon>
    </lineage>
</organism>
<comment type="caution">
    <text evidence="1">The sequence shown here is derived from an EMBL/GenBank/DDBJ whole genome shotgun (WGS) entry which is preliminary data.</text>
</comment>
<reference evidence="1 2" key="1">
    <citation type="journal article" date="2018" name="Proc. R. Soc. B">
        <title>A non-coding region near Follistatin controls head colour polymorphism in the Gouldian finch.</title>
        <authorList>
            <person name="Toomey M.B."/>
            <person name="Marques C.I."/>
            <person name="Andrade P."/>
            <person name="Araujo P.M."/>
            <person name="Sabatino S."/>
            <person name="Gazda M.A."/>
            <person name="Afonso S."/>
            <person name="Lopes R.J."/>
            <person name="Corbo J.C."/>
            <person name="Carneiro M."/>
        </authorList>
    </citation>
    <scope>NUCLEOTIDE SEQUENCE [LARGE SCALE GENOMIC DNA]</scope>
    <source>
        <strain evidence="1">Red01</strain>
        <tissue evidence="1">Muscle</tissue>
    </source>
</reference>
<evidence type="ECO:0000313" key="1">
    <source>
        <dbReference type="EMBL" id="RLV88864.1"/>
    </source>
</evidence>
<protein>
    <submittedName>
        <fullName evidence="1">Uncharacterized protein</fullName>
    </submittedName>
</protein>
<dbReference type="EMBL" id="QUSF01000166">
    <property type="protein sequence ID" value="RLV88864.1"/>
    <property type="molecule type" value="Genomic_DNA"/>
</dbReference>
<accession>A0A3L8RXI0</accession>
<name>A0A3L8RXI0_CHLGU</name>
<gene>
    <name evidence="1" type="ORF">DV515_00015212</name>
</gene>
<proteinExistence type="predicted"/>
<dbReference type="AlphaFoldDB" id="A0A3L8RXI0"/>